<dbReference type="Gene3D" id="3.40.50.1110">
    <property type="entry name" value="SGNH hydrolase"/>
    <property type="match status" value="1"/>
</dbReference>
<keyword evidence="1" id="KW-0378">Hydrolase</keyword>
<keyword evidence="2" id="KW-1185">Reference proteome</keyword>
<proteinExistence type="predicted"/>
<accession>A0A4Q0P192</accession>
<dbReference type="RefSeq" id="WP_128766344.1">
    <property type="nucleotide sequence ID" value="NZ_JBHUOO010000043.1"/>
</dbReference>
<comment type="caution">
    <text evidence="1">The sequence shown here is derived from an EMBL/GenBank/DDBJ whole genome shotgun (WGS) entry which is preliminary data.</text>
</comment>
<name>A0A4Q0P192_9FLAO</name>
<protein>
    <submittedName>
        <fullName evidence="1">GDSL-like lipase/acylhydrolase family protein</fullName>
    </submittedName>
</protein>
<dbReference type="PROSITE" id="PS51257">
    <property type="entry name" value="PROKAR_LIPOPROTEIN"/>
    <property type="match status" value="1"/>
</dbReference>
<gene>
    <name evidence="1" type="ORF">DSM02_3028</name>
</gene>
<organism evidence="1 2">
    <name type="scientific">Leeuwenhoekiella polynyae</name>
    <dbReference type="NCBI Taxonomy" id="1550906"/>
    <lineage>
        <taxon>Bacteria</taxon>
        <taxon>Pseudomonadati</taxon>
        <taxon>Bacteroidota</taxon>
        <taxon>Flavobacteriia</taxon>
        <taxon>Flavobacteriales</taxon>
        <taxon>Flavobacteriaceae</taxon>
        <taxon>Leeuwenhoekiella</taxon>
    </lineage>
</organism>
<dbReference type="InterPro" id="IPR036514">
    <property type="entry name" value="SGNH_hydro_sf"/>
</dbReference>
<dbReference type="GO" id="GO:0016788">
    <property type="term" value="F:hydrolase activity, acting on ester bonds"/>
    <property type="evidence" value="ECO:0007669"/>
    <property type="project" value="UniProtKB-ARBA"/>
</dbReference>
<dbReference type="Proteomes" id="UP000289859">
    <property type="component" value="Unassembled WGS sequence"/>
</dbReference>
<dbReference type="OrthoDB" id="9764164at2"/>
<dbReference type="AlphaFoldDB" id="A0A4Q0P192"/>
<dbReference type="SUPFAM" id="SSF52266">
    <property type="entry name" value="SGNH hydrolase"/>
    <property type="match status" value="2"/>
</dbReference>
<evidence type="ECO:0000313" key="1">
    <source>
        <dbReference type="EMBL" id="RXG18608.1"/>
    </source>
</evidence>
<evidence type="ECO:0000313" key="2">
    <source>
        <dbReference type="Proteomes" id="UP000289859"/>
    </source>
</evidence>
<sequence>MKNYIKYMALSAVLLTACEAELDNPIEDGGVYTIGEADFSNYIAVGNSLTSGYADGALYISGQQNSFPKILAGQFALAGGGEFTQPLVDDNTGGLLAGGTQIQPNRFVLALDADGNPEPVRLEGTATTDITNVLSGPFNNMGVPGAKSFHLVAPGYGNIAGVATGASNPYFVRFASATDATVIRDAAAQNPTFFSLWIGNNDILSFATSGGTGVDQTGNLDPSTYGANDITDPNVFASVYNSEIQALTASATGGVVFNIPDVTSIPFFTTVPFNAIPLDATTAAGVNQAYAQYNGALALYATAGVITTEERDARTINFQEGQNAVVIEDETLTTLPNPAGGTLPNIRQATAADLLLLTTSSKLGTLADPGNPSSVIGVGVALGDADVLIPEEQTLIATAQASYNATIQGLAQANGLAFVDSRAILNQLADTGISFDAGTLTSTFATGGAFSLDGVHPTPRGYAYLANQAIDAINTTYGSTIPKVNIGSYGTVNISN</sequence>
<dbReference type="EMBL" id="QOVK01000016">
    <property type="protein sequence ID" value="RXG18608.1"/>
    <property type="molecule type" value="Genomic_DNA"/>
</dbReference>
<reference evidence="1 2" key="1">
    <citation type="submission" date="2018-07" db="EMBL/GenBank/DDBJ databases">
        <title>Leeuwenhoekiella genomics.</title>
        <authorList>
            <person name="Tahon G."/>
            <person name="Willems A."/>
        </authorList>
    </citation>
    <scope>NUCLEOTIDE SEQUENCE [LARGE SCALE GENOMIC DNA]</scope>
    <source>
        <strain evidence="1 2">LMG 29608</strain>
    </source>
</reference>